<dbReference type="HOGENOM" id="CLU_2632261_0_0_0"/>
<proteinExistence type="predicted"/>
<dbReference type="KEGG" id="ddr:Deide_13052"/>
<accession>C1CVL3</accession>
<dbReference type="STRING" id="546414.Deide_13052"/>
<dbReference type="OrthoDB" id="72359at2"/>
<dbReference type="InterPro" id="IPR010982">
    <property type="entry name" value="Lambda_DNA-bd_dom_sf"/>
</dbReference>
<sequence length="77" mass="8484">MNDEVRAKVDTRLHEKHMTRADLARALGKTPQEISRALNGGPRGGSVPPLWAAILEALDLRLTVETGREVQVGERDL</sequence>
<dbReference type="InterPro" id="IPR001387">
    <property type="entry name" value="Cro/C1-type_HTH"/>
</dbReference>
<gene>
    <name evidence="2" type="ordered locus">Deide_13052</name>
</gene>
<dbReference type="PaxDb" id="546414-Deide_13052"/>
<reference evidence="2 3" key="1">
    <citation type="journal article" date="2009" name="PLoS Genet.">
        <title>Alliance of proteomics and genomics to unravel the specificities of Sahara bacterium Deinococcus deserti.</title>
        <authorList>
            <person name="de Groot A."/>
            <person name="Dulermo R."/>
            <person name="Ortet P."/>
            <person name="Blanchard L."/>
            <person name="Guerin P."/>
            <person name="Fernandez B."/>
            <person name="Vacherie B."/>
            <person name="Dossat C."/>
            <person name="Jolivet E."/>
            <person name="Siguier P."/>
            <person name="Chandler M."/>
            <person name="Barakat M."/>
            <person name="Dedieu A."/>
            <person name="Barbe V."/>
            <person name="Heulin T."/>
            <person name="Sommer S."/>
            <person name="Achouak W."/>
            <person name="Armengaud J."/>
        </authorList>
    </citation>
    <scope>NUCLEOTIDE SEQUENCE [LARGE SCALE GENOMIC DNA]</scope>
    <source>
        <strain evidence="3">DSM 17065 / CIP 109153 / LMG 22923 / VCD115</strain>
    </source>
</reference>
<feature type="domain" description="HTH cro/C1-type" evidence="1">
    <location>
        <begin position="12"/>
        <end position="40"/>
    </location>
</feature>
<dbReference type="SUPFAM" id="SSF47413">
    <property type="entry name" value="lambda repressor-like DNA-binding domains"/>
    <property type="match status" value="1"/>
</dbReference>
<dbReference type="RefSeq" id="WP_012693353.1">
    <property type="nucleotide sequence ID" value="NC_012526.1"/>
</dbReference>
<dbReference type="EMBL" id="CP001114">
    <property type="protein sequence ID" value="ACO46230.1"/>
    <property type="molecule type" value="Genomic_DNA"/>
</dbReference>
<protein>
    <recommendedName>
        <fullName evidence="1">HTH cro/C1-type domain-containing protein</fullName>
    </recommendedName>
</protein>
<keyword evidence="3" id="KW-1185">Reference proteome</keyword>
<organism evidence="2 3">
    <name type="scientific">Deinococcus deserti (strain DSM 17065 / CIP 109153 / LMG 22923 / VCD115)</name>
    <dbReference type="NCBI Taxonomy" id="546414"/>
    <lineage>
        <taxon>Bacteria</taxon>
        <taxon>Thermotogati</taxon>
        <taxon>Deinococcota</taxon>
        <taxon>Deinococci</taxon>
        <taxon>Deinococcales</taxon>
        <taxon>Deinococcaceae</taxon>
        <taxon>Deinococcus</taxon>
    </lineage>
</organism>
<evidence type="ECO:0000313" key="2">
    <source>
        <dbReference type="EMBL" id="ACO46230.1"/>
    </source>
</evidence>
<evidence type="ECO:0000313" key="3">
    <source>
        <dbReference type="Proteomes" id="UP000002208"/>
    </source>
</evidence>
<dbReference type="AlphaFoldDB" id="C1CVL3"/>
<dbReference type="Pfam" id="PF01381">
    <property type="entry name" value="HTH_3"/>
    <property type="match status" value="1"/>
</dbReference>
<dbReference type="GO" id="GO:0003677">
    <property type="term" value="F:DNA binding"/>
    <property type="evidence" value="ECO:0007669"/>
    <property type="project" value="InterPro"/>
</dbReference>
<name>C1CVL3_DEIDV</name>
<evidence type="ECO:0000259" key="1">
    <source>
        <dbReference type="Pfam" id="PF01381"/>
    </source>
</evidence>
<dbReference type="Proteomes" id="UP000002208">
    <property type="component" value="Chromosome"/>
</dbReference>